<gene>
    <name evidence="1" type="ORF">FA13DRAFT_1742160</name>
</gene>
<dbReference type="AlphaFoldDB" id="A0A4Y7SHJ9"/>
<protein>
    <submittedName>
        <fullName evidence="1">Uncharacterized protein</fullName>
    </submittedName>
</protein>
<evidence type="ECO:0000313" key="1">
    <source>
        <dbReference type="EMBL" id="TEB21333.1"/>
    </source>
</evidence>
<name>A0A4Y7SHJ9_COPMI</name>
<proteinExistence type="predicted"/>
<reference evidence="1 2" key="1">
    <citation type="journal article" date="2019" name="Nat. Ecol. Evol.">
        <title>Megaphylogeny resolves global patterns of mushroom evolution.</title>
        <authorList>
            <person name="Varga T."/>
            <person name="Krizsan K."/>
            <person name="Foldi C."/>
            <person name="Dima B."/>
            <person name="Sanchez-Garcia M."/>
            <person name="Sanchez-Ramirez S."/>
            <person name="Szollosi G.J."/>
            <person name="Szarkandi J.G."/>
            <person name="Papp V."/>
            <person name="Albert L."/>
            <person name="Andreopoulos W."/>
            <person name="Angelini C."/>
            <person name="Antonin V."/>
            <person name="Barry K.W."/>
            <person name="Bougher N.L."/>
            <person name="Buchanan P."/>
            <person name="Buyck B."/>
            <person name="Bense V."/>
            <person name="Catcheside P."/>
            <person name="Chovatia M."/>
            <person name="Cooper J."/>
            <person name="Damon W."/>
            <person name="Desjardin D."/>
            <person name="Finy P."/>
            <person name="Geml J."/>
            <person name="Haridas S."/>
            <person name="Hughes K."/>
            <person name="Justo A."/>
            <person name="Karasinski D."/>
            <person name="Kautmanova I."/>
            <person name="Kiss B."/>
            <person name="Kocsube S."/>
            <person name="Kotiranta H."/>
            <person name="LaButti K.M."/>
            <person name="Lechner B.E."/>
            <person name="Liimatainen K."/>
            <person name="Lipzen A."/>
            <person name="Lukacs Z."/>
            <person name="Mihaltcheva S."/>
            <person name="Morgado L.N."/>
            <person name="Niskanen T."/>
            <person name="Noordeloos M.E."/>
            <person name="Ohm R.A."/>
            <person name="Ortiz-Santana B."/>
            <person name="Ovrebo C."/>
            <person name="Racz N."/>
            <person name="Riley R."/>
            <person name="Savchenko A."/>
            <person name="Shiryaev A."/>
            <person name="Soop K."/>
            <person name="Spirin V."/>
            <person name="Szebenyi C."/>
            <person name="Tomsovsky M."/>
            <person name="Tulloss R.E."/>
            <person name="Uehling J."/>
            <person name="Grigoriev I.V."/>
            <person name="Vagvolgyi C."/>
            <person name="Papp T."/>
            <person name="Martin F.M."/>
            <person name="Miettinen O."/>
            <person name="Hibbett D.S."/>
            <person name="Nagy L.G."/>
        </authorList>
    </citation>
    <scope>NUCLEOTIDE SEQUENCE [LARGE SCALE GENOMIC DNA]</scope>
    <source>
        <strain evidence="1 2">FP101781</strain>
    </source>
</reference>
<accession>A0A4Y7SHJ9</accession>
<dbReference type="EMBL" id="QPFP01000115">
    <property type="protein sequence ID" value="TEB21333.1"/>
    <property type="molecule type" value="Genomic_DNA"/>
</dbReference>
<evidence type="ECO:0000313" key="2">
    <source>
        <dbReference type="Proteomes" id="UP000298030"/>
    </source>
</evidence>
<keyword evidence="2" id="KW-1185">Reference proteome</keyword>
<sequence>MNGRNLRVLSECVPTRDISSRPVDTSCFAHPPTIKTIVRCIVELQGQDASEILTLFIP</sequence>
<comment type="caution">
    <text evidence="1">The sequence shown here is derived from an EMBL/GenBank/DDBJ whole genome shotgun (WGS) entry which is preliminary data.</text>
</comment>
<dbReference type="Proteomes" id="UP000298030">
    <property type="component" value="Unassembled WGS sequence"/>
</dbReference>
<organism evidence="1 2">
    <name type="scientific">Coprinellus micaceus</name>
    <name type="common">Glistening ink-cap mushroom</name>
    <name type="synonym">Coprinus micaceus</name>
    <dbReference type="NCBI Taxonomy" id="71717"/>
    <lineage>
        <taxon>Eukaryota</taxon>
        <taxon>Fungi</taxon>
        <taxon>Dikarya</taxon>
        <taxon>Basidiomycota</taxon>
        <taxon>Agaricomycotina</taxon>
        <taxon>Agaricomycetes</taxon>
        <taxon>Agaricomycetidae</taxon>
        <taxon>Agaricales</taxon>
        <taxon>Agaricineae</taxon>
        <taxon>Psathyrellaceae</taxon>
        <taxon>Coprinellus</taxon>
    </lineage>
</organism>